<evidence type="ECO:0000256" key="2">
    <source>
        <dbReference type="ARBA" id="ARBA00022691"/>
    </source>
</evidence>
<keyword evidence="4 6" id="KW-0408">Iron</keyword>
<organism evidence="11">
    <name type="scientific">Granulicella tundricola (strain ATCC BAA-1859 / DSM 23138 / MP5ACTX9)</name>
    <dbReference type="NCBI Taxonomy" id="1198114"/>
    <lineage>
        <taxon>Bacteria</taxon>
        <taxon>Pseudomonadati</taxon>
        <taxon>Acidobacteriota</taxon>
        <taxon>Terriglobia</taxon>
        <taxon>Terriglobales</taxon>
        <taxon>Acidobacteriaceae</taxon>
        <taxon>Granulicella</taxon>
    </lineage>
</organism>
<gene>
    <name evidence="6" type="primary">mqnE</name>
    <name evidence="10" type="ordered locus">AciX9_2267</name>
</gene>
<dbReference type="UniPathway" id="UPA00079"/>
<dbReference type="InterPro" id="IPR006638">
    <property type="entry name" value="Elp3/MiaA/NifB-like_rSAM"/>
</dbReference>
<comment type="similarity">
    <text evidence="6">Belongs to the radical SAM superfamily. MqnE family.</text>
</comment>
<dbReference type="SFLD" id="SFLDG01389">
    <property type="entry name" value="menaquinone_synthsis_involved"/>
    <property type="match status" value="2"/>
</dbReference>
<name>E8X381_GRATM</name>
<comment type="pathway">
    <text evidence="6">Quinol/quinone metabolism; menaquinone biosynthesis.</text>
</comment>
<dbReference type="OrthoDB" id="9802027at2"/>
<dbReference type="RefSeq" id="WP_013580621.1">
    <property type="nucleotide sequence ID" value="NC_015064.1"/>
</dbReference>
<dbReference type="SMART" id="SM00729">
    <property type="entry name" value="Elp3"/>
    <property type="match status" value="1"/>
</dbReference>
<dbReference type="HAMAP" id="MF_00993">
    <property type="entry name" value="MqnE"/>
    <property type="match status" value="1"/>
</dbReference>
<sequence>MSAAPIFTSTALKPRHSFQTDDRNLLPIAEKVQAGERLSFEDGVTLFRSGDILAVGWLANLVRERLHGDLTYFNVNRHINPTNVCVASCRLCAFGRKKGEADTYTMALEEAFETAASGYTEAVTEFHIVGGLHPDLPFEYFMDLVRGLKQRFPKVHIKAFTMVEIAFLAKRGKMTIPEALQQMKDAGVDSMPGGGAEIFADRIRHIICDHKIDGGEWLDTARLAHQMGFRSNATMLYGHVEADEDRVDHMMRLRAVQDETGGFQTFIPLSFHPDHTALSHIPKSTGMLDLRQIAVGRLMLDNFPHIKSYWQMVTPQMAQISLRFGADDVDGTVIEEKIYHDAGATTPQGMRRADLVRLITEAGRIPFERDTLYRAITRTEDTFTVSA</sequence>
<evidence type="ECO:0000313" key="10">
    <source>
        <dbReference type="EMBL" id="ADW69305.1"/>
    </source>
</evidence>
<dbReference type="Gene3D" id="3.20.20.70">
    <property type="entry name" value="Aldolase class I"/>
    <property type="match status" value="1"/>
</dbReference>
<evidence type="ECO:0000256" key="5">
    <source>
        <dbReference type="ARBA" id="ARBA00023014"/>
    </source>
</evidence>
<evidence type="ECO:0000256" key="3">
    <source>
        <dbReference type="ARBA" id="ARBA00022723"/>
    </source>
</evidence>
<dbReference type="GO" id="GO:0009234">
    <property type="term" value="P:menaquinone biosynthetic process"/>
    <property type="evidence" value="ECO:0007669"/>
    <property type="project" value="UniProtKB-UniRule"/>
</dbReference>
<comment type="function">
    <text evidence="6">Radical SAM enzyme that catalyzes the addition of the adenosyl radical to the double bond of 3-[(1-carboxyvinyl)oxy]benzoate, leading to aminodeoxyfutalosine (AFL), a key intermediate in the formation of menaquinone (MK, vitamin K2) from chorismate.</text>
</comment>
<dbReference type="Pfam" id="PF04055">
    <property type="entry name" value="Radical_SAM"/>
    <property type="match status" value="1"/>
</dbReference>
<keyword evidence="3 6" id="KW-0479">Metal-binding</keyword>
<dbReference type="GO" id="GO:0005506">
    <property type="term" value="F:iron ion binding"/>
    <property type="evidence" value="ECO:0007669"/>
    <property type="project" value="UniProtKB-UniRule"/>
</dbReference>
<keyword evidence="11" id="KW-1185">Reference proteome</keyword>
<protein>
    <recommendedName>
        <fullName evidence="6">Aminodeoxyfutalosine synthase</fullName>
        <shortName evidence="6">AFL synthase</shortName>
        <shortName evidence="6">Aminofutalosine synthase</shortName>
        <ecNumber evidence="6">2.5.1.120</ecNumber>
    </recommendedName>
    <alternativeName>
        <fullName evidence="6">Menaquinone biosynthetic enzyme MqnE</fullName>
    </alternativeName>
</protein>
<dbReference type="PANTHER" id="PTHR43076:SF7">
    <property type="entry name" value="AMINODEOXYFUTALOSINE SYNTHASE"/>
    <property type="match status" value="1"/>
</dbReference>
<evidence type="ECO:0000259" key="9">
    <source>
        <dbReference type="PROSITE" id="PS51918"/>
    </source>
</evidence>
<keyword evidence="5 6" id="KW-0411">Iron-sulfur</keyword>
<feature type="domain" description="Radical SAM core" evidence="9">
    <location>
        <begin position="71"/>
        <end position="304"/>
    </location>
</feature>
<dbReference type="HOGENOM" id="CLU_040406_0_0_0"/>
<proteinExistence type="inferred from homology"/>
<dbReference type="AlphaFoldDB" id="E8X381"/>
<dbReference type="PaxDb" id="1198114-AciX9_2267"/>
<dbReference type="PROSITE" id="PS51918">
    <property type="entry name" value="RADICAL_SAM"/>
    <property type="match status" value="1"/>
</dbReference>
<keyword evidence="6" id="KW-0474">Menaquinone biosynthesis</keyword>
<evidence type="ECO:0000256" key="7">
    <source>
        <dbReference type="PIRSR" id="PIRSR004762-1"/>
    </source>
</evidence>
<reference evidence="11" key="1">
    <citation type="submission" date="2011-01" db="EMBL/GenBank/DDBJ databases">
        <title>Complete sequence of chromosome of Acidobacterium sp. MP5ACTX9.</title>
        <authorList>
            <consortium name="US DOE Joint Genome Institute"/>
            <person name="Lucas S."/>
            <person name="Copeland A."/>
            <person name="Lapidus A."/>
            <person name="Cheng J.-F."/>
            <person name="Goodwin L."/>
            <person name="Pitluck S."/>
            <person name="Teshima H."/>
            <person name="Detter J.C."/>
            <person name="Han C."/>
            <person name="Tapia R."/>
            <person name="Land M."/>
            <person name="Hauser L."/>
            <person name="Kyrpides N."/>
            <person name="Ivanova N."/>
            <person name="Ovchinnikova G."/>
            <person name="Pagani I."/>
            <person name="Rawat S.R."/>
            <person name="Mannisto M."/>
            <person name="Haggblom M.M."/>
            <person name="Woyke T."/>
        </authorList>
    </citation>
    <scope>NUCLEOTIDE SEQUENCE [LARGE SCALE GENOMIC DNA]</scope>
    <source>
        <strain evidence="11">MP5ACTX9</strain>
    </source>
</reference>
<dbReference type="InterPro" id="IPR020050">
    <property type="entry name" value="FO_synthase_su2"/>
</dbReference>
<evidence type="ECO:0000313" key="11">
    <source>
        <dbReference type="Proteomes" id="UP000000343"/>
    </source>
</evidence>
<dbReference type="GO" id="GO:0051539">
    <property type="term" value="F:4 iron, 4 sulfur cluster binding"/>
    <property type="evidence" value="ECO:0007669"/>
    <property type="project" value="UniProtKB-KW"/>
</dbReference>
<dbReference type="Proteomes" id="UP000000343">
    <property type="component" value="Chromosome"/>
</dbReference>
<dbReference type="PIRSF" id="PIRSF004762">
    <property type="entry name" value="CHP00423"/>
    <property type="match status" value="1"/>
</dbReference>
<dbReference type="InterPro" id="IPR013785">
    <property type="entry name" value="Aldolase_TIM"/>
</dbReference>
<evidence type="ECO:0000256" key="1">
    <source>
        <dbReference type="ARBA" id="ARBA00022485"/>
    </source>
</evidence>
<dbReference type="SFLD" id="SFLDF00343">
    <property type="entry name" value="aminofutalosine_synthase_(mqnE"/>
    <property type="match status" value="1"/>
</dbReference>
<dbReference type="NCBIfam" id="TIGR00423">
    <property type="entry name" value="CofH family radical SAM protein"/>
    <property type="match status" value="1"/>
</dbReference>
<dbReference type="SFLD" id="SFLDS00029">
    <property type="entry name" value="Radical_SAM"/>
    <property type="match status" value="2"/>
</dbReference>
<dbReference type="eggNOG" id="COG1060">
    <property type="taxonomic scope" value="Bacteria"/>
</dbReference>
<dbReference type="InterPro" id="IPR045567">
    <property type="entry name" value="CofH/MnqC-like_C"/>
</dbReference>
<comment type="catalytic activity">
    <reaction evidence="6">
        <text>3-[(1-carboxyvinyl)-oxy]benzoate + S-adenosyl-L-methionine + H2O = 6-amino-6-deoxyfutalosine + hydrogencarbonate + L-methionine + H(+)</text>
        <dbReference type="Rhea" id="RHEA:33075"/>
        <dbReference type="ChEBI" id="CHEBI:15377"/>
        <dbReference type="ChEBI" id="CHEBI:15378"/>
        <dbReference type="ChEBI" id="CHEBI:17544"/>
        <dbReference type="ChEBI" id="CHEBI:57844"/>
        <dbReference type="ChEBI" id="CHEBI:59789"/>
        <dbReference type="ChEBI" id="CHEBI:64286"/>
        <dbReference type="ChEBI" id="CHEBI:76981"/>
        <dbReference type="EC" id="2.5.1.120"/>
    </reaction>
</comment>
<dbReference type="SFLD" id="SFLDG01064">
    <property type="entry name" value="F420__menaquinone_cofactor_bio"/>
    <property type="match status" value="2"/>
</dbReference>
<dbReference type="GO" id="GO:0044689">
    <property type="term" value="F:7,8-didemethyl-8-hydroxy-5-deazariboflavin synthase activity"/>
    <property type="evidence" value="ECO:0007669"/>
    <property type="project" value="TreeGrafter"/>
</dbReference>
<evidence type="ECO:0000256" key="4">
    <source>
        <dbReference type="ARBA" id="ARBA00023004"/>
    </source>
</evidence>
<dbReference type="InterPro" id="IPR034405">
    <property type="entry name" value="F420"/>
</dbReference>
<evidence type="ECO:0000256" key="8">
    <source>
        <dbReference type="PIRSR" id="PIRSR004762-2"/>
    </source>
</evidence>
<accession>E8X381</accession>
<dbReference type="InterPro" id="IPR022432">
    <property type="entry name" value="MqnE"/>
</dbReference>
<feature type="binding site" evidence="8">
    <location>
        <position position="197"/>
    </location>
    <ligand>
        <name>S-adenosyl-L-methionine</name>
        <dbReference type="ChEBI" id="CHEBI:59789"/>
    </ligand>
</feature>
<dbReference type="EC" id="2.5.1.120" evidence="6"/>
<feature type="binding site" evidence="6 7">
    <location>
        <position position="92"/>
    </location>
    <ligand>
        <name>[4Fe-4S] cluster</name>
        <dbReference type="ChEBI" id="CHEBI:49883"/>
        <note>4Fe-4S-S-AdoMet</note>
    </ligand>
</feature>
<dbReference type="SUPFAM" id="SSF102114">
    <property type="entry name" value="Radical SAM enzymes"/>
    <property type="match status" value="1"/>
</dbReference>
<dbReference type="KEGG" id="acm:AciX9_2267"/>
<dbReference type="SFLD" id="SFLDF00342">
    <property type="entry name" value="cyclic_dehypoxanthine_futalosi"/>
    <property type="match status" value="1"/>
</dbReference>
<keyword evidence="2 6" id="KW-0949">S-adenosyl-L-methionine</keyword>
<evidence type="ECO:0000256" key="6">
    <source>
        <dbReference type="HAMAP-Rule" id="MF_00993"/>
    </source>
</evidence>
<dbReference type="InterPro" id="IPR058240">
    <property type="entry name" value="rSAM_sf"/>
</dbReference>
<dbReference type="NCBIfam" id="TIGR03700">
    <property type="entry name" value="mena_SCO4494"/>
    <property type="match status" value="1"/>
</dbReference>
<feature type="binding site" evidence="6 7">
    <location>
        <position position="89"/>
    </location>
    <ligand>
        <name>[4Fe-4S] cluster</name>
        <dbReference type="ChEBI" id="CHEBI:49883"/>
        <note>4Fe-4S-S-AdoMet</note>
    </ligand>
</feature>
<keyword evidence="6" id="KW-0808">Transferase</keyword>
<dbReference type="PANTHER" id="PTHR43076">
    <property type="entry name" value="FO SYNTHASE (COFH)"/>
    <property type="match status" value="1"/>
</dbReference>
<dbReference type="EMBL" id="CP002480">
    <property type="protein sequence ID" value="ADW69305.1"/>
    <property type="molecule type" value="Genomic_DNA"/>
</dbReference>
<dbReference type="STRING" id="1198114.AciX9_2267"/>
<keyword evidence="1 6" id="KW-0004">4Fe-4S</keyword>
<comment type="cofactor">
    <cofactor evidence="6 7">
        <name>[4Fe-4S] cluster</name>
        <dbReference type="ChEBI" id="CHEBI:49883"/>
    </cofactor>
    <text evidence="6 7">Binds 1 [4Fe-4S] cluster. The cluster is coordinated with 3 cysteines and an exchangeable S-adenosyl-L-methionine.</text>
</comment>
<dbReference type="Pfam" id="PF19288">
    <property type="entry name" value="CofH_C"/>
    <property type="match status" value="1"/>
</dbReference>
<dbReference type="GO" id="GO:0102573">
    <property type="term" value="F:aminodeoxyfutalosine synthase activity"/>
    <property type="evidence" value="ECO:0007669"/>
    <property type="project" value="UniProtKB-EC"/>
</dbReference>
<dbReference type="InterPro" id="IPR007197">
    <property type="entry name" value="rSAM"/>
</dbReference>
<feature type="binding site" evidence="6 7">
    <location>
        <position position="85"/>
    </location>
    <ligand>
        <name>[4Fe-4S] cluster</name>
        <dbReference type="ChEBI" id="CHEBI:49883"/>
        <note>4Fe-4S-S-AdoMet</note>
    </ligand>
</feature>